<dbReference type="SMART" id="SM00563">
    <property type="entry name" value="PlsC"/>
    <property type="match status" value="1"/>
</dbReference>
<sequence>MYKTRMQFKWVAKTSLFQIPFIGWCLFLTKHIRLSRGKFGSIKQVYREAAYWLKNDISVVFFPEGTRSETGKIGKFQNGAFKLAIQEKKPILPIAINGTREAIPKGSWFFKAKVKGRLTILPPVETKDFQ</sequence>
<evidence type="ECO:0000313" key="4">
    <source>
        <dbReference type="EMBL" id="GAG37902.1"/>
    </source>
</evidence>
<protein>
    <recommendedName>
        <fullName evidence="3">Phospholipid/glycerol acyltransferase domain-containing protein</fullName>
    </recommendedName>
</protein>
<comment type="caution">
    <text evidence="4">The sequence shown here is derived from an EMBL/GenBank/DDBJ whole genome shotgun (WGS) entry which is preliminary data.</text>
</comment>
<dbReference type="GO" id="GO:0006654">
    <property type="term" value="P:phosphatidic acid biosynthetic process"/>
    <property type="evidence" value="ECO:0007669"/>
    <property type="project" value="TreeGrafter"/>
</dbReference>
<feature type="domain" description="Phospholipid/glycerol acyltransferase" evidence="3">
    <location>
        <begin position="7"/>
        <end position="99"/>
    </location>
</feature>
<feature type="non-terminal residue" evidence="4">
    <location>
        <position position="130"/>
    </location>
</feature>
<dbReference type="CDD" id="cd07989">
    <property type="entry name" value="LPLAT_AGPAT-like"/>
    <property type="match status" value="1"/>
</dbReference>
<dbReference type="PANTHER" id="PTHR10434">
    <property type="entry name" value="1-ACYL-SN-GLYCEROL-3-PHOSPHATE ACYLTRANSFERASE"/>
    <property type="match status" value="1"/>
</dbReference>
<dbReference type="SUPFAM" id="SSF69593">
    <property type="entry name" value="Glycerol-3-phosphate (1)-acyltransferase"/>
    <property type="match status" value="1"/>
</dbReference>
<evidence type="ECO:0000256" key="1">
    <source>
        <dbReference type="ARBA" id="ARBA00022679"/>
    </source>
</evidence>
<accession>X0XRE2</accession>
<dbReference type="GO" id="GO:0003841">
    <property type="term" value="F:1-acylglycerol-3-phosphate O-acyltransferase activity"/>
    <property type="evidence" value="ECO:0007669"/>
    <property type="project" value="TreeGrafter"/>
</dbReference>
<reference evidence="4" key="1">
    <citation type="journal article" date="2014" name="Front. Microbiol.">
        <title>High frequency of phylogenetically diverse reductive dehalogenase-homologous genes in deep subseafloor sedimentary metagenomes.</title>
        <authorList>
            <person name="Kawai M."/>
            <person name="Futagami T."/>
            <person name="Toyoda A."/>
            <person name="Takaki Y."/>
            <person name="Nishi S."/>
            <person name="Hori S."/>
            <person name="Arai W."/>
            <person name="Tsubouchi T."/>
            <person name="Morono Y."/>
            <person name="Uchiyama I."/>
            <person name="Ito T."/>
            <person name="Fujiyama A."/>
            <person name="Inagaki F."/>
            <person name="Takami H."/>
        </authorList>
    </citation>
    <scope>NUCLEOTIDE SEQUENCE</scope>
    <source>
        <strain evidence="4">Expedition CK06-06</strain>
    </source>
</reference>
<gene>
    <name evidence="4" type="ORF">S01H1_72770</name>
</gene>
<evidence type="ECO:0000259" key="3">
    <source>
        <dbReference type="SMART" id="SM00563"/>
    </source>
</evidence>
<name>X0XRE2_9ZZZZ</name>
<keyword evidence="1" id="KW-0808">Transferase</keyword>
<organism evidence="4">
    <name type="scientific">marine sediment metagenome</name>
    <dbReference type="NCBI Taxonomy" id="412755"/>
    <lineage>
        <taxon>unclassified sequences</taxon>
        <taxon>metagenomes</taxon>
        <taxon>ecological metagenomes</taxon>
    </lineage>
</organism>
<dbReference type="AlphaFoldDB" id="X0XRE2"/>
<proteinExistence type="predicted"/>
<dbReference type="EMBL" id="BARS01048569">
    <property type="protein sequence ID" value="GAG37902.1"/>
    <property type="molecule type" value="Genomic_DNA"/>
</dbReference>
<evidence type="ECO:0000256" key="2">
    <source>
        <dbReference type="ARBA" id="ARBA00023315"/>
    </source>
</evidence>
<keyword evidence="2" id="KW-0012">Acyltransferase</keyword>
<dbReference type="InterPro" id="IPR002123">
    <property type="entry name" value="Plipid/glycerol_acylTrfase"/>
</dbReference>
<dbReference type="Pfam" id="PF01553">
    <property type="entry name" value="Acyltransferase"/>
    <property type="match status" value="1"/>
</dbReference>
<dbReference type="PANTHER" id="PTHR10434:SF11">
    <property type="entry name" value="1-ACYL-SN-GLYCEROL-3-PHOSPHATE ACYLTRANSFERASE"/>
    <property type="match status" value="1"/>
</dbReference>